<protein>
    <submittedName>
        <fullName evidence="1">Uncharacterized protein</fullName>
    </submittedName>
</protein>
<reference evidence="1" key="1">
    <citation type="submission" date="2019-11" db="EMBL/GenBank/DDBJ databases">
        <title>Nori genome reveals adaptations in red seaweeds to the harsh intertidal environment.</title>
        <authorList>
            <person name="Wang D."/>
            <person name="Mao Y."/>
        </authorList>
    </citation>
    <scope>NUCLEOTIDE SEQUENCE</scope>
    <source>
        <tissue evidence="1">Gametophyte</tissue>
    </source>
</reference>
<dbReference type="Proteomes" id="UP000798662">
    <property type="component" value="Chromosome 2"/>
</dbReference>
<evidence type="ECO:0000313" key="2">
    <source>
        <dbReference type="Proteomes" id="UP000798662"/>
    </source>
</evidence>
<evidence type="ECO:0000313" key="1">
    <source>
        <dbReference type="EMBL" id="KAK1866039.1"/>
    </source>
</evidence>
<proteinExistence type="predicted"/>
<dbReference type="EMBL" id="CM020619">
    <property type="protein sequence ID" value="KAK1866039.1"/>
    <property type="molecule type" value="Genomic_DNA"/>
</dbReference>
<organism evidence="1 2">
    <name type="scientific">Pyropia yezoensis</name>
    <name type="common">Susabi-nori</name>
    <name type="synonym">Porphyra yezoensis</name>
    <dbReference type="NCBI Taxonomy" id="2788"/>
    <lineage>
        <taxon>Eukaryota</taxon>
        <taxon>Rhodophyta</taxon>
        <taxon>Bangiophyceae</taxon>
        <taxon>Bangiales</taxon>
        <taxon>Bangiaceae</taxon>
        <taxon>Pyropia</taxon>
    </lineage>
</organism>
<gene>
    <name evidence="1" type="ORF">I4F81_008559</name>
</gene>
<keyword evidence="2" id="KW-1185">Reference proteome</keyword>
<comment type="caution">
    <text evidence="1">The sequence shown here is derived from an EMBL/GenBank/DDBJ whole genome shotgun (WGS) entry which is preliminary data.</text>
</comment>
<accession>A0ACC3C7C8</accession>
<name>A0ACC3C7C8_PYRYE</name>
<sequence length="248" mass="26968">MELATIIQAICSNDDEVMALLLNDPAFDRQHLADLNGVVVMGITFNSSMMMLHKESDVAGRSDCSYLHVMLRLLYAEVAQFAHFLAACHEAIGVTITAAGIRCEVERMLELRANRGDVTCPLIVLADEVFFVSGIHSMKFYAGYPTAGDATRSYLCKTASVSGGVVGMSSLLNDDIMRERRTGALRPVYEMATLPIFDSFAVFRNHLDQAAERGICINTAGELLDCKVGSDQGASCKGAYRRNALLAV</sequence>